<dbReference type="PROSITE" id="PS51352">
    <property type="entry name" value="THIOREDOXIN_2"/>
    <property type="match status" value="1"/>
</dbReference>
<dbReference type="PANTHER" id="PTHR42852">
    <property type="entry name" value="THIOL:DISULFIDE INTERCHANGE PROTEIN DSBE"/>
    <property type="match status" value="1"/>
</dbReference>
<dbReference type="PANTHER" id="PTHR42852:SF6">
    <property type="entry name" value="THIOL:DISULFIDE INTERCHANGE PROTEIN DSBE"/>
    <property type="match status" value="1"/>
</dbReference>
<evidence type="ECO:0000256" key="6">
    <source>
        <dbReference type="SAM" id="MobiDB-lite"/>
    </source>
</evidence>
<keyword evidence="2" id="KW-0201">Cytochrome c-type biogenesis</keyword>
<feature type="chain" id="PRO_5046995493" evidence="7">
    <location>
        <begin position="22"/>
        <end position="203"/>
    </location>
</feature>
<evidence type="ECO:0000313" key="9">
    <source>
        <dbReference type="EMBL" id="QTE01002.1"/>
    </source>
</evidence>
<keyword evidence="5" id="KW-0676">Redox-active center</keyword>
<keyword evidence="7" id="KW-0732">Signal</keyword>
<evidence type="ECO:0000256" key="2">
    <source>
        <dbReference type="ARBA" id="ARBA00022748"/>
    </source>
</evidence>
<name>A0ABX7TX06_STRCY</name>
<keyword evidence="3" id="KW-0812">Transmembrane</keyword>
<dbReference type="InterPro" id="IPR013766">
    <property type="entry name" value="Thioredoxin_domain"/>
</dbReference>
<dbReference type="PROSITE" id="PS51257">
    <property type="entry name" value="PROKAR_LIPOPROTEIN"/>
    <property type="match status" value="1"/>
</dbReference>
<proteinExistence type="predicted"/>
<evidence type="ECO:0000256" key="5">
    <source>
        <dbReference type="ARBA" id="ARBA00023284"/>
    </source>
</evidence>
<dbReference type="InterPro" id="IPR050553">
    <property type="entry name" value="Thioredoxin_ResA/DsbE_sf"/>
</dbReference>
<dbReference type="SUPFAM" id="SSF52833">
    <property type="entry name" value="Thioredoxin-like"/>
    <property type="match status" value="1"/>
</dbReference>
<dbReference type="Proteomes" id="UP000663908">
    <property type="component" value="Chromosome"/>
</dbReference>
<dbReference type="CDD" id="cd02966">
    <property type="entry name" value="TlpA_like_family"/>
    <property type="match status" value="1"/>
</dbReference>
<dbReference type="Gene3D" id="3.40.30.10">
    <property type="entry name" value="Glutaredoxin"/>
    <property type="match status" value="1"/>
</dbReference>
<evidence type="ECO:0000256" key="3">
    <source>
        <dbReference type="ARBA" id="ARBA00022968"/>
    </source>
</evidence>
<dbReference type="EMBL" id="CP071839">
    <property type="protein sequence ID" value="QTE01002.1"/>
    <property type="molecule type" value="Genomic_DNA"/>
</dbReference>
<evidence type="ECO:0000259" key="8">
    <source>
        <dbReference type="PROSITE" id="PS51352"/>
    </source>
</evidence>
<protein>
    <submittedName>
        <fullName evidence="9">Thiol-disulfide oxidoreductase ResA</fullName>
    </submittedName>
</protein>
<comment type="subcellular location">
    <subcellularLocation>
        <location evidence="1">Cell envelope</location>
    </subcellularLocation>
</comment>
<reference evidence="9 10" key="1">
    <citation type="submission" date="2021-03" db="EMBL/GenBank/DDBJ databases">
        <title>Complete genome sequence of Streptomyces cyanogenus S136, producer of anticancer angucycline landomycin A.</title>
        <authorList>
            <person name="Hrab P."/>
            <person name="Ruckert C."/>
            <person name="Busche T."/>
            <person name="Ostash I."/>
            <person name="Kalinowski J."/>
            <person name="Fedorenko V."/>
            <person name="Yushchuk O."/>
            <person name="Ostash B."/>
        </authorList>
    </citation>
    <scope>NUCLEOTIDE SEQUENCE [LARGE SCALE GENOMIC DNA]</scope>
    <source>
        <strain evidence="9 10">S136</strain>
    </source>
</reference>
<feature type="signal peptide" evidence="7">
    <location>
        <begin position="1"/>
        <end position="21"/>
    </location>
</feature>
<dbReference type="RefSeq" id="WP_208034511.1">
    <property type="nucleotide sequence ID" value="NZ_CP071839.1"/>
</dbReference>
<keyword evidence="3" id="KW-0735">Signal-anchor</keyword>
<keyword evidence="4" id="KW-1015">Disulfide bond</keyword>
<feature type="region of interest" description="Disordered" evidence="6">
    <location>
        <begin position="29"/>
        <end position="61"/>
    </location>
</feature>
<dbReference type="InterPro" id="IPR036249">
    <property type="entry name" value="Thioredoxin-like_sf"/>
</dbReference>
<gene>
    <name evidence="9" type="primary">resA2</name>
    <name evidence="9" type="ORF">S1361_26960</name>
</gene>
<feature type="domain" description="Thioredoxin" evidence="8">
    <location>
        <begin position="47"/>
        <end position="190"/>
    </location>
</feature>
<organism evidence="9 10">
    <name type="scientific">Streptomyces cyanogenus</name>
    <dbReference type="NCBI Taxonomy" id="80860"/>
    <lineage>
        <taxon>Bacteria</taxon>
        <taxon>Bacillati</taxon>
        <taxon>Actinomycetota</taxon>
        <taxon>Actinomycetes</taxon>
        <taxon>Kitasatosporales</taxon>
        <taxon>Streptomycetaceae</taxon>
        <taxon>Streptomyces</taxon>
    </lineage>
</organism>
<evidence type="ECO:0000256" key="7">
    <source>
        <dbReference type="SAM" id="SignalP"/>
    </source>
</evidence>
<sequence>MTGARPYTAAAGVLAAGVLLAGCTGYTPADDTGGSGGGSSLTRTLSEQDRPAAPDLDGTTLDGETVHLSDYRGDVVVVSAWGSWCGPCVAEAPELKEFQRKWRHRGVRVLGLDNDADGGRGLAFQKKHRLGFPSLRDPQGRLGLRLPHGLVNPQALPYTVVVDPRGRIAASRMGAVTEAELADVVTPLLRAPRPQRSPAPSRH</sequence>
<keyword evidence="10" id="KW-1185">Reference proteome</keyword>
<dbReference type="Pfam" id="PF00578">
    <property type="entry name" value="AhpC-TSA"/>
    <property type="match status" value="1"/>
</dbReference>
<evidence type="ECO:0000313" key="10">
    <source>
        <dbReference type="Proteomes" id="UP000663908"/>
    </source>
</evidence>
<evidence type="ECO:0000256" key="1">
    <source>
        <dbReference type="ARBA" id="ARBA00004196"/>
    </source>
</evidence>
<evidence type="ECO:0000256" key="4">
    <source>
        <dbReference type="ARBA" id="ARBA00023157"/>
    </source>
</evidence>
<dbReference type="InterPro" id="IPR000866">
    <property type="entry name" value="AhpC/TSA"/>
</dbReference>
<accession>A0ABX7TX06</accession>